<feature type="transmembrane region" description="Helical" evidence="1">
    <location>
        <begin position="40"/>
        <end position="59"/>
    </location>
</feature>
<dbReference type="GeneID" id="80539290"/>
<feature type="transmembrane region" description="Helical" evidence="1">
    <location>
        <begin position="9"/>
        <end position="28"/>
    </location>
</feature>
<protein>
    <submittedName>
        <fullName evidence="2">Uncharacterized protein</fullName>
    </submittedName>
</protein>
<keyword evidence="1" id="KW-1133">Transmembrane helix</keyword>
<organism evidence="2 3">
    <name type="scientific">Yaravirus sp. 'brasiliensis'</name>
    <dbReference type="NCBI Taxonomy" id="2739681"/>
    <lineage>
        <taxon>Viruses</taxon>
        <taxon>Varidnaviria</taxon>
        <taxon>Bamfordvirae</taxon>
        <taxon>Nucleocytoviricota</taxon>
        <taxon>Mriyaviricetes</taxon>
        <taxon>Yaraviridae</taxon>
        <taxon>Yaravirus</taxon>
        <taxon>Yaravirus brasiliense</taxon>
    </lineage>
</organism>
<evidence type="ECO:0000313" key="2">
    <source>
        <dbReference type="EMBL" id="QKE44407.1"/>
    </source>
</evidence>
<accession>A0AAE7E236</accession>
<proteinExistence type="predicted"/>
<keyword evidence="1" id="KW-0472">Membrane</keyword>
<reference evidence="2" key="1">
    <citation type="submission" date="2020-04" db="EMBL/GenBank/DDBJ databases">
        <title>A mysterious 80 nm amoeba virus with a near complete 'ORFan genome' challenges the classification of DNA viruses.</title>
        <authorList>
            <person name="Boratto P.V.M."/>
            <person name="Oliveira G.P."/>
            <person name="Machado T.B."/>
            <person name="Andrade A.C.S.P."/>
            <person name="Baudoin J.P."/>
            <person name="Klose T."/>
            <person name="Azza S."/>
            <person name="Decloquement P."/>
            <person name="Chabriere E."/>
            <person name="Colson P."/>
            <person name="Levasseur A."/>
            <person name="La Scola B."/>
            <person name="Abrahao J.S."/>
        </authorList>
    </citation>
    <scope>NUCLEOTIDE SEQUENCE</scope>
    <source>
        <strain evidence="2">BHMG</strain>
    </source>
</reference>
<dbReference type="EMBL" id="MT293574">
    <property type="protein sequence ID" value="QKE44407.1"/>
    <property type="molecule type" value="Genomic_DNA"/>
</dbReference>
<evidence type="ECO:0000256" key="1">
    <source>
        <dbReference type="SAM" id="Phobius"/>
    </source>
</evidence>
<name>A0AAE7E236_9VIRU</name>
<keyword evidence="3" id="KW-1185">Reference proteome</keyword>
<keyword evidence="1" id="KW-0812">Transmembrane</keyword>
<evidence type="ECO:0000313" key="3">
    <source>
        <dbReference type="Proteomes" id="UP000830293"/>
    </source>
</evidence>
<dbReference type="Proteomes" id="UP000830293">
    <property type="component" value="Segment"/>
</dbReference>
<dbReference type="KEGG" id="vg:80539290"/>
<dbReference type="RefSeq" id="YP_010800654.1">
    <property type="nucleotide sequence ID" value="NC_076895.1"/>
</dbReference>
<sequence length="71" mass="7514">MSFAISRDTLIAATIQGAAALLAVRYLIPSEAASGLLSQHSIVIAITMGVVSILSDMVYPRVSDFLADYNL</sequence>